<dbReference type="InterPro" id="IPR016161">
    <property type="entry name" value="Ald_DH/histidinol_DH"/>
</dbReference>
<protein>
    <submittedName>
        <fullName evidence="6">NAD-dependent succinate-semialdehyde dehydrogenase</fullName>
    </submittedName>
</protein>
<dbReference type="PANTHER" id="PTHR43353:SF5">
    <property type="entry name" value="SUCCINATE-SEMIALDEHYDE DEHYDROGENASE, MITOCHONDRIAL"/>
    <property type="match status" value="1"/>
</dbReference>
<dbReference type="InterPro" id="IPR050740">
    <property type="entry name" value="Aldehyde_DH_Superfamily"/>
</dbReference>
<evidence type="ECO:0000313" key="6">
    <source>
        <dbReference type="EMBL" id="KAA1380559.1"/>
    </source>
</evidence>
<dbReference type="PANTHER" id="PTHR43353">
    <property type="entry name" value="SUCCINATE-SEMIALDEHYDE DEHYDROGENASE, MITOCHONDRIAL"/>
    <property type="match status" value="1"/>
</dbReference>
<comment type="caution">
    <text evidence="6">The sequence shown here is derived from an EMBL/GenBank/DDBJ whole genome shotgun (WGS) entry which is preliminary data.</text>
</comment>
<dbReference type="SUPFAM" id="SSF53720">
    <property type="entry name" value="ALDH-like"/>
    <property type="match status" value="1"/>
</dbReference>
<keyword evidence="2 4" id="KW-0560">Oxidoreductase</keyword>
<evidence type="ECO:0000256" key="3">
    <source>
        <dbReference type="PROSITE-ProRule" id="PRU10007"/>
    </source>
</evidence>
<proteinExistence type="inferred from homology"/>
<feature type="domain" description="Aldehyde dehydrogenase" evidence="5">
    <location>
        <begin position="12"/>
        <end position="469"/>
    </location>
</feature>
<accession>A0A641ARJ0</accession>
<organism evidence="6 7">
    <name type="scientific">Aeromicrobium fastidiosum</name>
    <dbReference type="NCBI Taxonomy" id="52699"/>
    <lineage>
        <taxon>Bacteria</taxon>
        <taxon>Bacillati</taxon>
        <taxon>Actinomycetota</taxon>
        <taxon>Actinomycetes</taxon>
        <taxon>Propionibacteriales</taxon>
        <taxon>Nocardioidaceae</taxon>
        <taxon>Aeromicrobium</taxon>
    </lineage>
</organism>
<evidence type="ECO:0000256" key="2">
    <source>
        <dbReference type="ARBA" id="ARBA00023002"/>
    </source>
</evidence>
<feature type="active site" evidence="3">
    <location>
        <position position="248"/>
    </location>
</feature>
<sequence>MTATDLFIDNQWLPGANGTFDVVDPATGESIRAVSDASEADATAAVDAAATALKTWRRVAPRERGEILRRTWELMIRDRDELGELIAAENGKSLTDAKGEVTYAAEFFRWFAEEGVRMGGDYGVSPAGGTRTLVTHHPVGVAALVTPWNFPAAMATRKIAPALAAGCTVVLKPAAETPLTAFAIARLMVEAGLPEGVVNIVPSSTAGKVVTTWMEDARVRKISFTGSTGIGSVLLKQAADRIVNSSMELGGNAPLIVADDADLDAAVEGTMIAKFRGGGQACTAANRLYVHADVVEEFAAKLGAKVASLKVGPASEGSDIGPLINAKAVDKTQKLLAGALEAGARVTHEASVPQEGEGFWFAPTVLVDVPADAEIVHEEIFGPIAPIVTWTTDEEVIGYANDTEMGLAAYVFTGDLQRGIRLGEAIEAGMVGVNRGLVSDPAAPFGGMKQSGIGREGGRMGLEEFQETQYLSVAWPDA</sequence>
<dbReference type="Proteomes" id="UP001515100">
    <property type="component" value="Unassembled WGS sequence"/>
</dbReference>
<dbReference type="OrthoDB" id="6882680at2"/>
<keyword evidence="7" id="KW-1185">Reference proteome</keyword>
<dbReference type="FunFam" id="3.40.605.10:FF:000005">
    <property type="entry name" value="Succinate-semialdehyde dehydrogenase I"/>
    <property type="match status" value="1"/>
</dbReference>
<dbReference type="InterPro" id="IPR016163">
    <property type="entry name" value="Ald_DH_C"/>
</dbReference>
<dbReference type="GO" id="GO:0009450">
    <property type="term" value="P:gamma-aminobutyric acid catabolic process"/>
    <property type="evidence" value="ECO:0007669"/>
    <property type="project" value="TreeGrafter"/>
</dbReference>
<dbReference type="CDD" id="cd07103">
    <property type="entry name" value="ALDH_F5_SSADH_GabD"/>
    <property type="match status" value="1"/>
</dbReference>
<evidence type="ECO:0000313" key="7">
    <source>
        <dbReference type="Proteomes" id="UP001515100"/>
    </source>
</evidence>
<dbReference type="InterPro" id="IPR016162">
    <property type="entry name" value="Ald_DH_N"/>
</dbReference>
<evidence type="ECO:0000259" key="5">
    <source>
        <dbReference type="Pfam" id="PF00171"/>
    </source>
</evidence>
<dbReference type="FunFam" id="3.40.309.10:FF:000004">
    <property type="entry name" value="Succinate-semialdehyde dehydrogenase I"/>
    <property type="match status" value="1"/>
</dbReference>
<comment type="similarity">
    <text evidence="1 4">Belongs to the aldehyde dehydrogenase family.</text>
</comment>
<dbReference type="RefSeq" id="WP_129181145.1">
    <property type="nucleotide sequence ID" value="NZ_JAGIOG010000001.1"/>
</dbReference>
<dbReference type="InterPro" id="IPR015590">
    <property type="entry name" value="Aldehyde_DH_dom"/>
</dbReference>
<dbReference type="PROSITE" id="PS00687">
    <property type="entry name" value="ALDEHYDE_DEHYDR_GLU"/>
    <property type="match status" value="1"/>
</dbReference>
<dbReference type="Gene3D" id="3.40.309.10">
    <property type="entry name" value="Aldehyde Dehydrogenase, Chain A, domain 2"/>
    <property type="match status" value="1"/>
</dbReference>
<dbReference type="Pfam" id="PF00171">
    <property type="entry name" value="Aldedh"/>
    <property type="match status" value="1"/>
</dbReference>
<dbReference type="EMBL" id="SDPP02000001">
    <property type="protein sequence ID" value="KAA1380559.1"/>
    <property type="molecule type" value="Genomic_DNA"/>
</dbReference>
<gene>
    <name evidence="6" type="ORF">ESP62_005105</name>
</gene>
<evidence type="ECO:0000256" key="4">
    <source>
        <dbReference type="RuleBase" id="RU003345"/>
    </source>
</evidence>
<dbReference type="Gene3D" id="3.40.605.10">
    <property type="entry name" value="Aldehyde Dehydrogenase, Chain A, domain 1"/>
    <property type="match status" value="1"/>
</dbReference>
<dbReference type="AlphaFoldDB" id="A0A641ARJ0"/>
<name>A0A641ARJ0_9ACTN</name>
<dbReference type="InterPro" id="IPR029510">
    <property type="entry name" value="Ald_DH_CS_GLU"/>
</dbReference>
<reference evidence="6" key="1">
    <citation type="submission" date="2019-09" db="EMBL/GenBank/DDBJ databases">
        <authorList>
            <person name="Li J."/>
        </authorList>
    </citation>
    <scope>NUCLEOTIDE SEQUENCE [LARGE SCALE GENOMIC DNA]</scope>
    <source>
        <strain evidence="6">NRBC 14897</strain>
    </source>
</reference>
<dbReference type="GO" id="GO:0004777">
    <property type="term" value="F:succinate-semialdehyde dehydrogenase (NAD+) activity"/>
    <property type="evidence" value="ECO:0007669"/>
    <property type="project" value="TreeGrafter"/>
</dbReference>
<evidence type="ECO:0000256" key="1">
    <source>
        <dbReference type="ARBA" id="ARBA00009986"/>
    </source>
</evidence>